<feature type="region of interest" description="Disordered" evidence="1">
    <location>
        <begin position="1"/>
        <end position="87"/>
    </location>
</feature>
<feature type="compositionally biased region" description="Basic and acidic residues" evidence="1">
    <location>
        <begin position="31"/>
        <end position="69"/>
    </location>
</feature>
<dbReference type="EMBL" id="VSSQ01046120">
    <property type="protein sequence ID" value="MPN00076.1"/>
    <property type="molecule type" value="Genomic_DNA"/>
</dbReference>
<organism evidence="2">
    <name type="scientific">bioreactor metagenome</name>
    <dbReference type="NCBI Taxonomy" id="1076179"/>
    <lineage>
        <taxon>unclassified sequences</taxon>
        <taxon>metagenomes</taxon>
        <taxon>ecological metagenomes</taxon>
    </lineage>
</organism>
<comment type="caution">
    <text evidence="2">The sequence shown here is derived from an EMBL/GenBank/DDBJ whole genome shotgun (WGS) entry which is preliminary data.</text>
</comment>
<reference evidence="2" key="1">
    <citation type="submission" date="2019-08" db="EMBL/GenBank/DDBJ databases">
        <authorList>
            <person name="Kucharzyk K."/>
            <person name="Murdoch R.W."/>
            <person name="Higgins S."/>
            <person name="Loffler F."/>
        </authorList>
    </citation>
    <scope>NUCLEOTIDE SEQUENCE</scope>
</reference>
<accession>A0A645EF84</accession>
<evidence type="ECO:0000313" key="2">
    <source>
        <dbReference type="EMBL" id="MPN00076.1"/>
    </source>
</evidence>
<protein>
    <submittedName>
        <fullName evidence="2">Uncharacterized protein</fullName>
    </submittedName>
</protein>
<gene>
    <name evidence="2" type="ORF">SDC9_147270</name>
</gene>
<evidence type="ECO:0000256" key="1">
    <source>
        <dbReference type="SAM" id="MobiDB-lite"/>
    </source>
</evidence>
<dbReference type="AlphaFoldDB" id="A0A645EF84"/>
<sequence length="87" mass="10050">MEVEVHREDRHHHGGPGEHQLTVELLDDQDGERQERKPSDDLEEERIHVAVFHERQHQTHDNVDHRHGEGPPVEGSPHIGKGAVERE</sequence>
<name>A0A645EF84_9ZZZZ</name>
<proteinExistence type="predicted"/>